<dbReference type="eggNOG" id="ENOG5031TR8">
    <property type="taxonomic scope" value="Bacteria"/>
</dbReference>
<dbReference type="OrthoDB" id="2351076at2"/>
<name>A0A024QD09_9BACI</name>
<evidence type="ECO:0000313" key="1">
    <source>
        <dbReference type="EMBL" id="CDQ40132.1"/>
    </source>
</evidence>
<dbReference type="AlphaFoldDB" id="A0A024QD09"/>
<dbReference type="EMBL" id="CCDP010000001">
    <property type="protein sequence ID" value="CDQ40132.1"/>
    <property type="molecule type" value="Genomic_DNA"/>
</dbReference>
<evidence type="ECO:0008006" key="3">
    <source>
        <dbReference type="Google" id="ProtNLM"/>
    </source>
</evidence>
<dbReference type="Proteomes" id="UP000028875">
    <property type="component" value="Unassembled WGS sequence"/>
</dbReference>
<evidence type="ECO:0000313" key="2">
    <source>
        <dbReference type="Proteomes" id="UP000028875"/>
    </source>
</evidence>
<sequence>MHVSSLHRQFISNPALLTKPLKPGQIVQGKITTIYPDNQAQIQLGNQRIIAQLQASLKLGGNYHFQVQSMDEILVLKVLGEHNNSQSKRSFPLLDQVGLKASKYAVLLMEQLIRDHIPFDKNQLKQAFELLSKRKDKGQAILTLKEMIRFQFPITSAVFEALHAKRTISLTRQMQGLLDFIQKQEEQHAPLLEKQLMQLLRPSANTNLVVQQFLSRALAKQPNVHVLLQHIGFTNNERLNRSNLISNLYGLIIDKGLNIDKAASILNNWEKQLILSKNNPSVFTKGEWQQFKQQVMESFPQLQNINSMQNINSTGDIAEGRLLDTLKLLQKQDVYSELKDVLLLIQRPNHLPFPKEQFLSLLNQYLHVSGMDYEHGLVNNKLQEASIKGNLLSLLRNSEGIFHERIQQILHGINGIQVQSVMELESSFLQSHLIVPGSKLGFKNDIELNIEGRKTKQGKIDPDHCRILFVLDLMQMKETMIEMHIQNRHIAITVFNNHKKLHELSKSLQPLLKTGLQQMKYTLTSISFKPIENAEDNKQSLDRQVYHTQGVDYKV</sequence>
<gene>
    <name evidence="1" type="ORF">BN990_02450</name>
</gene>
<dbReference type="RefSeq" id="WP_038244386.1">
    <property type="nucleotide sequence ID" value="NZ_BNER01000004.1"/>
</dbReference>
<proteinExistence type="predicted"/>
<reference evidence="1 2" key="1">
    <citation type="submission" date="2014-03" db="EMBL/GenBank/DDBJ databases">
        <authorList>
            <person name="Urmite Genomes U."/>
        </authorList>
    </citation>
    <scope>NUCLEOTIDE SEQUENCE [LARGE SCALE GENOMIC DNA]</scope>
    <source>
        <strain evidence="1 2">Vm-5</strain>
    </source>
</reference>
<reference evidence="2" key="2">
    <citation type="submission" date="2014-05" db="EMBL/GenBank/DDBJ databases">
        <title>Draft genome sequence of Virgibacillus massiliensis Vm-5.</title>
        <authorList>
            <person name="Khelaifia S."/>
            <person name="Croce O."/>
            <person name="Lagier J.C."/>
            <person name="Raoult D."/>
        </authorList>
    </citation>
    <scope>NUCLEOTIDE SEQUENCE [LARGE SCALE GENOMIC DNA]</scope>
    <source>
        <strain evidence="2">Vm-5</strain>
    </source>
</reference>
<comment type="caution">
    <text evidence="1">The sequence shown here is derived from an EMBL/GenBank/DDBJ whole genome shotgun (WGS) entry which is preliminary data.</text>
</comment>
<keyword evidence="2" id="KW-1185">Reference proteome</keyword>
<organism evidence="1 2">
    <name type="scientific">Virgibacillus massiliensis</name>
    <dbReference type="NCBI Taxonomy" id="1462526"/>
    <lineage>
        <taxon>Bacteria</taxon>
        <taxon>Bacillati</taxon>
        <taxon>Bacillota</taxon>
        <taxon>Bacilli</taxon>
        <taxon>Bacillales</taxon>
        <taxon>Bacillaceae</taxon>
        <taxon>Virgibacillus</taxon>
    </lineage>
</organism>
<protein>
    <recommendedName>
        <fullName evidence="3">Flagellar hook-length control protein FliK</fullName>
    </recommendedName>
</protein>
<accession>A0A024QD09</accession>
<dbReference type="STRING" id="1462526.BN990_02450"/>